<gene>
    <name evidence="2" type="ORF">HYH03_013681</name>
</gene>
<dbReference type="EMBL" id="JAEHOE010000093">
    <property type="protein sequence ID" value="KAG2487681.1"/>
    <property type="molecule type" value="Genomic_DNA"/>
</dbReference>
<feature type="compositionally biased region" description="Acidic residues" evidence="1">
    <location>
        <begin position="207"/>
        <end position="222"/>
    </location>
</feature>
<name>A0A835XPI9_9CHLO</name>
<sequence length="330" mass="35325">MAPPLALRNSIASKFNNQRVHDMVYDAHSGLTLLACGSTVFSLDHNNRLERIAGDAADGALLADGPVPEARFIAAQRLASDGCGTTFVRDRDTASKNGFCLRALLEAPPAPGGYMEAVPGFCQSDMEARPGHPPRAVETIQTGDYLGPHCFAFDPARRALLFATRGRAVHRLLPHGITRTLAGSDMPLTLDQQAAALAAASSATSSDESDAERESDDDDDDFTDACVLVDELGRVYPSCTFTNIQALAADTVGRTGNVYVLDGINGSVTSLRVLQPNGEVELLSKKLRVGPRGSSRWPRLAVLPYDHLAVYGTSHHDMTIVDLKARGPSW</sequence>
<evidence type="ECO:0000313" key="3">
    <source>
        <dbReference type="Proteomes" id="UP000612055"/>
    </source>
</evidence>
<proteinExistence type="predicted"/>
<organism evidence="2 3">
    <name type="scientific">Edaphochlamys debaryana</name>
    <dbReference type="NCBI Taxonomy" id="47281"/>
    <lineage>
        <taxon>Eukaryota</taxon>
        <taxon>Viridiplantae</taxon>
        <taxon>Chlorophyta</taxon>
        <taxon>core chlorophytes</taxon>
        <taxon>Chlorophyceae</taxon>
        <taxon>CS clade</taxon>
        <taxon>Chlamydomonadales</taxon>
        <taxon>Chlamydomonadales incertae sedis</taxon>
        <taxon>Edaphochlamys</taxon>
    </lineage>
</organism>
<evidence type="ECO:0000313" key="2">
    <source>
        <dbReference type="EMBL" id="KAG2487681.1"/>
    </source>
</evidence>
<evidence type="ECO:0000256" key="1">
    <source>
        <dbReference type="SAM" id="MobiDB-lite"/>
    </source>
</evidence>
<comment type="caution">
    <text evidence="2">The sequence shown here is derived from an EMBL/GenBank/DDBJ whole genome shotgun (WGS) entry which is preliminary data.</text>
</comment>
<dbReference type="SUPFAM" id="SSF101898">
    <property type="entry name" value="NHL repeat"/>
    <property type="match status" value="1"/>
</dbReference>
<feature type="region of interest" description="Disordered" evidence="1">
    <location>
        <begin position="199"/>
        <end position="222"/>
    </location>
</feature>
<dbReference type="OrthoDB" id="535997at2759"/>
<reference evidence="2" key="1">
    <citation type="journal article" date="2020" name="bioRxiv">
        <title>Comparative genomics of Chlamydomonas.</title>
        <authorList>
            <person name="Craig R.J."/>
            <person name="Hasan A.R."/>
            <person name="Ness R.W."/>
            <person name="Keightley P.D."/>
        </authorList>
    </citation>
    <scope>NUCLEOTIDE SEQUENCE</scope>
    <source>
        <strain evidence="2">CCAP 11/70</strain>
    </source>
</reference>
<keyword evidence="3" id="KW-1185">Reference proteome</keyword>
<dbReference type="Proteomes" id="UP000612055">
    <property type="component" value="Unassembled WGS sequence"/>
</dbReference>
<dbReference type="AlphaFoldDB" id="A0A835XPI9"/>
<protein>
    <submittedName>
        <fullName evidence="2">Uncharacterized protein</fullName>
    </submittedName>
</protein>
<accession>A0A835XPI9</accession>